<sequence>MSEAESVPTGSHLVLFAYEAWGHARPLCNLAARLAQGAEGTTVTFLTTPAFYDRVNSELLRNFDADEPHPLDRIRVIALNNPGAHALDTEGLHEAFAEALEKLVKGLPLQCVHTGTTYNAVPRPKAVIIDFFGLPLLQAVRRLSGPDQPIKVFAWIAAAASIMFRMSAPERLGGIGDLLAKSAEEATLKQVEIAEAAGDIAYGTSGTVVNIPGLPPMYDYEIEPQTSMGGKALNGGLCLLTYQVLNACDGIIHASPECYEPGTIAALRQWMVETTRPLYCAGPMVALGTRAEDVEKQQSDNTAGIDDFLASTLSRYGERSLLYISFGTVYWPMEPEKIWAFLNAVLDLKIPFLISHASPYLNVPSGMADKVKQCGHGLLTKYTPQQHILHHPATGWFLTHCGHNSTIEAICAGVPMICWPFFFDQPLNSLHLTQNLGVAYELFNVRTGSGLRPVHRLGKAPEGTPDSVKEEAREVLSLAFGEDGKRKQEKMQALQQKVLDARSKQGASTRDIQAYIGHTMTTTLMHPTVFHPPTSRSIFARSGWDDSEQAVFAPQCESADRVFGRIHMAGCLGRSCTVRGAYKFPAFPWTAISGLSIALGACLHEYVMQN</sequence>
<comment type="caution">
    <text evidence="2">The sequence shown here is derived from an EMBL/GenBank/DDBJ whole genome shotgun (WGS) entry which is preliminary data.</text>
</comment>
<proteinExistence type="predicted"/>
<dbReference type="CDD" id="cd03784">
    <property type="entry name" value="GT1_Gtf-like"/>
    <property type="match status" value="1"/>
</dbReference>
<reference evidence="2 3" key="1">
    <citation type="journal article" date="2021" name="Environ. Microbiol.">
        <title>Gene family expansions and transcriptome signatures uncover fungal adaptations to wood decay.</title>
        <authorList>
            <person name="Hage H."/>
            <person name="Miyauchi S."/>
            <person name="Viragh M."/>
            <person name="Drula E."/>
            <person name="Min B."/>
            <person name="Chaduli D."/>
            <person name="Navarro D."/>
            <person name="Favel A."/>
            <person name="Norest M."/>
            <person name="Lesage-Meessen L."/>
            <person name="Balint B."/>
            <person name="Merenyi Z."/>
            <person name="de Eugenio L."/>
            <person name="Morin E."/>
            <person name="Martinez A.T."/>
            <person name="Baldrian P."/>
            <person name="Stursova M."/>
            <person name="Martinez M.J."/>
            <person name="Novotny C."/>
            <person name="Magnuson J.K."/>
            <person name="Spatafora J.W."/>
            <person name="Maurice S."/>
            <person name="Pangilinan J."/>
            <person name="Andreopoulos W."/>
            <person name="LaButti K."/>
            <person name="Hundley H."/>
            <person name="Na H."/>
            <person name="Kuo A."/>
            <person name="Barry K."/>
            <person name="Lipzen A."/>
            <person name="Henrissat B."/>
            <person name="Riley R."/>
            <person name="Ahrendt S."/>
            <person name="Nagy L.G."/>
            <person name="Grigoriev I.V."/>
            <person name="Martin F."/>
            <person name="Rosso M.N."/>
        </authorList>
    </citation>
    <scope>NUCLEOTIDE SEQUENCE [LARGE SCALE GENOMIC DNA]</scope>
    <source>
        <strain evidence="2 3">CIRM-BRFM 1785</strain>
    </source>
</reference>
<evidence type="ECO:0008006" key="4">
    <source>
        <dbReference type="Google" id="ProtNLM"/>
    </source>
</evidence>
<gene>
    <name evidence="2" type="ORF">C8Q71DRAFT_860949</name>
</gene>
<keyword evidence="1" id="KW-0808">Transferase</keyword>
<name>A0ABQ8K6Q3_9APHY</name>
<dbReference type="Proteomes" id="UP000814176">
    <property type="component" value="Unassembled WGS sequence"/>
</dbReference>
<evidence type="ECO:0000313" key="3">
    <source>
        <dbReference type="Proteomes" id="UP000814176"/>
    </source>
</evidence>
<dbReference type="GeneID" id="72008577"/>
<dbReference type="InterPro" id="IPR002213">
    <property type="entry name" value="UDP_glucos_trans"/>
</dbReference>
<evidence type="ECO:0000256" key="1">
    <source>
        <dbReference type="ARBA" id="ARBA00022679"/>
    </source>
</evidence>
<dbReference type="Gene3D" id="3.40.50.2000">
    <property type="entry name" value="Glycogen Phosphorylase B"/>
    <property type="match status" value="2"/>
</dbReference>
<dbReference type="SUPFAM" id="SSF53756">
    <property type="entry name" value="UDP-Glycosyltransferase/glycogen phosphorylase"/>
    <property type="match status" value="1"/>
</dbReference>
<accession>A0ABQ8K6Q3</accession>
<dbReference type="RefSeq" id="XP_047775480.1">
    <property type="nucleotide sequence ID" value="XM_047927845.1"/>
</dbReference>
<evidence type="ECO:0000313" key="2">
    <source>
        <dbReference type="EMBL" id="KAH9832562.1"/>
    </source>
</evidence>
<dbReference type="Pfam" id="PF00201">
    <property type="entry name" value="UDPGT"/>
    <property type="match status" value="1"/>
</dbReference>
<dbReference type="PANTHER" id="PTHR48045:SF31">
    <property type="entry name" value="UDP-GLYCOSYLTRANSFERASE 76B1-LIKE"/>
    <property type="match status" value="1"/>
</dbReference>
<dbReference type="PANTHER" id="PTHR48045">
    <property type="entry name" value="UDP-GLYCOSYLTRANSFERASE 72B1"/>
    <property type="match status" value="1"/>
</dbReference>
<keyword evidence="3" id="KW-1185">Reference proteome</keyword>
<dbReference type="EMBL" id="JADCUA010000021">
    <property type="protein sequence ID" value="KAH9832562.1"/>
    <property type="molecule type" value="Genomic_DNA"/>
</dbReference>
<protein>
    <recommendedName>
        <fullName evidence="4">Glycosyltransferase family 1 protein</fullName>
    </recommendedName>
</protein>
<organism evidence="2 3">
    <name type="scientific">Rhodofomes roseus</name>
    <dbReference type="NCBI Taxonomy" id="34475"/>
    <lineage>
        <taxon>Eukaryota</taxon>
        <taxon>Fungi</taxon>
        <taxon>Dikarya</taxon>
        <taxon>Basidiomycota</taxon>
        <taxon>Agaricomycotina</taxon>
        <taxon>Agaricomycetes</taxon>
        <taxon>Polyporales</taxon>
        <taxon>Rhodofomes</taxon>
    </lineage>
</organism>